<dbReference type="PROSITE" id="PS51194">
    <property type="entry name" value="HELICASE_CTER"/>
    <property type="match status" value="1"/>
</dbReference>
<keyword evidence="4" id="KW-0378">Hydrolase</keyword>
<comment type="similarity">
    <text evidence="2">Belongs to the helicase family. RecQ subfamily.</text>
</comment>
<evidence type="ECO:0000256" key="13">
    <source>
        <dbReference type="PROSITE-ProRule" id="PRU00047"/>
    </source>
</evidence>
<evidence type="ECO:0000313" key="19">
    <source>
        <dbReference type="Proteomes" id="UP000502823"/>
    </source>
</evidence>
<keyword evidence="6" id="KW-0067">ATP-binding</keyword>
<dbReference type="InterPro" id="IPR001878">
    <property type="entry name" value="Znf_CCHC"/>
</dbReference>
<keyword evidence="13" id="KW-0863">Zinc-finger</keyword>
<dbReference type="GO" id="GO:0016787">
    <property type="term" value="F:hydrolase activity"/>
    <property type="evidence" value="ECO:0007669"/>
    <property type="project" value="UniProtKB-KW"/>
</dbReference>
<protein>
    <recommendedName>
        <fullName evidence="11">DNA 3'-5' helicase</fullName>
        <ecNumber evidence="11">5.6.2.4</ecNumber>
    </recommendedName>
</protein>
<sequence>MDLLKDPSFRLKYQKSKLKVKLWESEFRKTHGRNPSKADIRTASQKVREAYKSYYHLKSRVLKDSLMDITFSEDRENSISLDTSQIEFPVIPVQADKALGQIDGSGQQRVVLADIQNDKDTDNGAGDSERQVPNVEGCGSGKQVPNAEGLSRDVVQKQCSEELKDVWGPHLNISTHKVLACGTKTLNKRSSSFHFSEKLFVGSKFSKKNPRKSRSFSRHNRSVESDGFPVSSVFEVKKISSARLPCDNQENFNLQPSRNDRSFADSNRSPNSELPFKDLLEGKLRVVTNSTAVTNRAVSAVDKAISTAKLCQQEWTPSRVINKGWLDRCTKSSSLEYHVMPANDSGIESMEASIITDCCSIIDDTSKRLQSDCGIVPELVYAKSKLHLALPDIRGSETTKIVAASDDSDDDVICNSEESENENQTVRTRRITCGKRRMRSDAVLPETSAKKQKLCSQDEPKIVASNDKLIEIPSALDIDKIANAIVSVEKDAKMKKDPSSGKLTKREILERKVCTGQANDNFVRINIKKKVYVRGKKTNNYLKYKKAEWKKKKKMVCSEVDDKAGSSGMLKCFKCGDVGHIARNCLSAQGDKLLPQDETEEDESPYPTLEEVEAMAAEPMYARRKKVTASCLLACQPGNEQNTETCYSLESFPTNIIKPIYELKEDGTVIDTPHEVYEALERFGHVGFRPGQEEAVMRILSGVSTLVTLSTGAGKSLCYQLPAYIFAQHNKCITLVISPLVSLMEDQVTGVAPCLQAACLHTNQSQLQRQKVMDLAKSGKLNILLVSPEAVLSGDRASGFGSILKELPGIAFACIDEAHCVSQWSHNFRPSYLMICKVLQEKLGVKTVLGLTATATKATCASIVTHLNIPDGQHGVIKDMPLPENLILSVSHDEFRDQALVSLLQGKRFKSCQSIIIYCTRREECERLARLIRTCLQDHKRPEDNKTGRKLSWNAEPYHAGLSATRRKQVQKAFMSGQLRIVVATVAFGMGINKRDIRAVIHYNMPRNFECYVQEVGRAGRDGLPAHCHLFLDSNGEDLNELRRHIYGDSVDRHVIRKLLQRVFVPCRCLQILQLFEGNRVNCPGHEVAFSVDETVNALDLPQENISTMLCYLELHHKQWIKVMPPVYTMCRILSYKGPRALKAAARLSPPLAMAIALDQKHGISHEGSSKIEFPVVQIASAIGWDSGTAKQHLKNLEWSKVNDNWRRTGLKVEFYQLGFRVLAPGNLSPSELDEALDTLHGNVANLEKCSLQQLETVFEVLTR</sequence>
<dbReference type="SMART" id="SM00343">
    <property type="entry name" value="ZnF_C2HC"/>
    <property type="match status" value="1"/>
</dbReference>
<evidence type="ECO:0000256" key="7">
    <source>
        <dbReference type="ARBA" id="ARBA00023125"/>
    </source>
</evidence>
<keyword evidence="19" id="KW-1185">Reference proteome</keyword>
<dbReference type="SUPFAM" id="SSF57756">
    <property type="entry name" value="Retrovirus zinc finger-like domains"/>
    <property type="match status" value="1"/>
</dbReference>
<dbReference type="CDD" id="cd18018">
    <property type="entry name" value="DEXHc_RecQ4-like"/>
    <property type="match status" value="1"/>
</dbReference>
<dbReference type="CDD" id="cd18794">
    <property type="entry name" value="SF2_C_RecQ"/>
    <property type="match status" value="1"/>
</dbReference>
<reference evidence="19" key="1">
    <citation type="submission" date="2020-01" db="EMBL/GenBank/DDBJ databases">
        <title>Draft genome sequence of the Termite Coptotermes fromosanus.</title>
        <authorList>
            <person name="Itakura S."/>
            <person name="Yosikawa Y."/>
            <person name="Umezawa K."/>
        </authorList>
    </citation>
    <scope>NUCLEOTIDE SEQUENCE [LARGE SCALE GENOMIC DNA]</scope>
</reference>
<evidence type="ECO:0000256" key="14">
    <source>
        <dbReference type="SAM" id="MobiDB-lite"/>
    </source>
</evidence>
<dbReference type="SMART" id="SM00490">
    <property type="entry name" value="HELICc"/>
    <property type="match status" value="1"/>
</dbReference>
<dbReference type="Gene3D" id="3.40.50.300">
    <property type="entry name" value="P-loop containing nucleotide triphosphate hydrolases"/>
    <property type="match status" value="2"/>
</dbReference>
<dbReference type="SUPFAM" id="SSF52540">
    <property type="entry name" value="P-loop containing nucleoside triphosphate hydrolases"/>
    <property type="match status" value="1"/>
</dbReference>
<dbReference type="EMBL" id="BLKM01000498">
    <property type="protein sequence ID" value="GFG34606.1"/>
    <property type="molecule type" value="Genomic_DNA"/>
</dbReference>
<dbReference type="NCBIfam" id="TIGR00614">
    <property type="entry name" value="recQ_fam"/>
    <property type="match status" value="1"/>
</dbReference>
<dbReference type="Pfam" id="PF00270">
    <property type="entry name" value="DEAD"/>
    <property type="match status" value="1"/>
</dbReference>
<dbReference type="InterPro" id="IPR001650">
    <property type="entry name" value="Helicase_C-like"/>
</dbReference>
<evidence type="ECO:0000256" key="6">
    <source>
        <dbReference type="ARBA" id="ARBA00022840"/>
    </source>
</evidence>
<keyword evidence="9" id="KW-0539">Nucleus</keyword>
<dbReference type="SMART" id="SM00487">
    <property type="entry name" value="DEXDc"/>
    <property type="match status" value="1"/>
</dbReference>
<dbReference type="PROSITE" id="PS50158">
    <property type="entry name" value="ZF_CCHC"/>
    <property type="match status" value="1"/>
</dbReference>
<dbReference type="FunFam" id="3.40.50.300:FF:001084">
    <property type="entry name" value="RecQ like helicase 4"/>
    <property type="match status" value="1"/>
</dbReference>
<dbReference type="FunCoup" id="A0A6L2PQA4">
    <property type="interactions" value="558"/>
</dbReference>
<evidence type="ECO:0000256" key="8">
    <source>
        <dbReference type="ARBA" id="ARBA00023235"/>
    </source>
</evidence>
<dbReference type="InParanoid" id="A0A6L2PQA4"/>
<dbReference type="GO" id="GO:0009378">
    <property type="term" value="F:four-way junction helicase activity"/>
    <property type="evidence" value="ECO:0007669"/>
    <property type="project" value="TreeGrafter"/>
</dbReference>
<dbReference type="EC" id="5.6.2.4" evidence="11"/>
<dbReference type="OrthoDB" id="18781at2759"/>
<evidence type="ECO:0000256" key="9">
    <source>
        <dbReference type="ARBA" id="ARBA00023242"/>
    </source>
</evidence>
<keyword evidence="3" id="KW-0547">Nucleotide-binding</keyword>
<organism evidence="18 19">
    <name type="scientific">Coptotermes formosanus</name>
    <name type="common">Formosan subterranean termite</name>
    <dbReference type="NCBI Taxonomy" id="36987"/>
    <lineage>
        <taxon>Eukaryota</taxon>
        <taxon>Metazoa</taxon>
        <taxon>Ecdysozoa</taxon>
        <taxon>Arthropoda</taxon>
        <taxon>Hexapoda</taxon>
        <taxon>Insecta</taxon>
        <taxon>Pterygota</taxon>
        <taxon>Neoptera</taxon>
        <taxon>Polyneoptera</taxon>
        <taxon>Dictyoptera</taxon>
        <taxon>Blattodea</taxon>
        <taxon>Blattoidea</taxon>
        <taxon>Termitoidae</taxon>
        <taxon>Rhinotermitidae</taxon>
        <taxon>Coptotermes</taxon>
    </lineage>
</organism>
<dbReference type="Proteomes" id="UP000502823">
    <property type="component" value="Unassembled WGS sequence"/>
</dbReference>
<dbReference type="PROSITE" id="PS51192">
    <property type="entry name" value="HELICASE_ATP_BIND_1"/>
    <property type="match status" value="1"/>
</dbReference>
<evidence type="ECO:0000256" key="1">
    <source>
        <dbReference type="ARBA" id="ARBA00004123"/>
    </source>
</evidence>
<proteinExistence type="inferred from homology"/>
<dbReference type="InterPro" id="IPR021110">
    <property type="entry name" value="DNA_rep_checkpnt_protein"/>
</dbReference>
<dbReference type="Pfam" id="PF11719">
    <property type="entry name" value="Drc1-Sld2"/>
    <property type="match status" value="1"/>
</dbReference>
<feature type="domain" description="Helicase ATP-binding" evidence="16">
    <location>
        <begin position="696"/>
        <end position="873"/>
    </location>
</feature>
<comment type="subcellular location">
    <subcellularLocation>
        <location evidence="1">Nucleus</location>
    </subcellularLocation>
</comment>
<comment type="caution">
    <text evidence="18">The sequence shown here is derived from an EMBL/GenBank/DDBJ whole genome shotgun (WGS) entry which is preliminary data.</text>
</comment>
<keyword evidence="8" id="KW-0413">Isomerase</keyword>
<dbReference type="GO" id="GO:0005737">
    <property type="term" value="C:cytoplasm"/>
    <property type="evidence" value="ECO:0007669"/>
    <property type="project" value="TreeGrafter"/>
</dbReference>
<evidence type="ECO:0000256" key="2">
    <source>
        <dbReference type="ARBA" id="ARBA00005446"/>
    </source>
</evidence>
<comment type="catalytic activity">
    <reaction evidence="12">
        <text>ATP + H2O = ADP + phosphate + H(+)</text>
        <dbReference type="Rhea" id="RHEA:13065"/>
        <dbReference type="ChEBI" id="CHEBI:15377"/>
        <dbReference type="ChEBI" id="CHEBI:15378"/>
        <dbReference type="ChEBI" id="CHEBI:30616"/>
        <dbReference type="ChEBI" id="CHEBI:43474"/>
        <dbReference type="ChEBI" id="CHEBI:456216"/>
    </reaction>
</comment>
<accession>A0A6L2PQA4</accession>
<dbReference type="FunFam" id="3.40.50.300:FF:000772">
    <property type="entry name" value="ATP-dependent DNA helicase Q4"/>
    <property type="match status" value="1"/>
</dbReference>
<dbReference type="GO" id="GO:0003677">
    <property type="term" value="F:DNA binding"/>
    <property type="evidence" value="ECO:0007669"/>
    <property type="project" value="UniProtKB-KW"/>
</dbReference>
<evidence type="ECO:0000259" key="17">
    <source>
        <dbReference type="PROSITE" id="PS51194"/>
    </source>
</evidence>
<name>A0A6L2PQA4_COPFO</name>
<dbReference type="PANTHER" id="PTHR13710:SF108">
    <property type="entry name" value="ATP-DEPENDENT DNA HELICASE Q4"/>
    <property type="match status" value="1"/>
</dbReference>
<dbReference type="Gene3D" id="1.10.10.1460">
    <property type="match status" value="1"/>
</dbReference>
<keyword evidence="5" id="KW-0347">Helicase</keyword>
<dbReference type="InterPro" id="IPR036875">
    <property type="entry name" value="Znf_CCHC_sf"/>
</dbReference>
<evidence type="ECO:0000256" key="10">
    <source>
        <dbReference type="ARBA" id="ARBA00034617"/>
    </source>
</evidence>
<gene>
    <name evidence="18" type="ORF">Cfor_01937</name>
</gene>
<dbReference type="GO" id="GO:0005694">
    <property type="term" value="C:chromosome"/>
    <property type="evidence" value="ECO:0007669"/>
    <property type="project" value="TreeGrafter"/>
</dbReference>
<dbReference type="PANTHER" id="PTHR13710">
    <property type="entry name" value="DNA HELICASE RECQ FAMILY MEMBER"/>
    <property type="match status" value="1"/>
</dbReference>
<dbReference type="GO" id="GO:0008270">
    <property type="term" value="F:zinc ion binding"/>
    <property type="evidence" value="ECO:0007669"/>
    <property type="project" value="UniProtKB-KW"/>
</dbReference>
<evidence type="ECO:0000256" key="4">
    <source>
        <dbReference type="ARBA" id="ARBA00022801"/>
    </source>
</evidence>
<dbReference type="InterPro" id="IPR027417">
    <property type="entry name" value="P-loop_NTPase"/>
</dbReference>
<dbReference type="InterPro" id="IPR014001">
    <property type="entry name" value="Helicase_ATP-bd"/>
</dbReference>
<dbReference type="InterPro" id="IPR004589">
    <property type="entry name" value="DNA_helicase_ATP-dep_RecQ"/>
</dbReference>
<dbReference type="Pfam" id="PF00271">
    <property type="entry name" value="Helicase_C"/>
    <property type="match status" value="1"/>
</dbReference>
<dbReference type="AlphaFoldDB" id="A0A6L2PQA4"/>
<dbReference type="GO" id="GO:0000724">
    <property type="term" value="P:double-strand break repair via homologous recombination"/>
    <property type="evidence" value="ECO:0007669"/>
    <property type="project" value="TreeGrafter"/>
</dbReference>
<evidence type="ECO:0000313" key="18">
    <source>
        <dbReference type="EMBL" id="GFG34606.1"/>
    </source>
</evidence>
<dbReference type="GO" id="GO:0043138">
    <property type="term" value="F:3'-5' DNA helicase activity"/>
    <property type="evidence" value="ECO:0007669"/>
    <property type="project" value="UniProtKB-EC"/>
</dbReference>
<keyword evidence="13" id="KW-0479">Metal-binding</keyword>
<keyword evidence="13" id="KW-0862">Zinc</keyword>
<dbReference type="InterPro" id="IPR011545">
    <property type="entry name" value="DEAD/DEAH_box_helicase_dom"/>
</dbReference>
<feature type="domain" description="CCHC-type" evidence="15">
    <location>
        <begin position="571"/>
        <end position="585"/>
    </location>
</feature>
<dbReference type="GO" id="GO:0005634">
    <property type="term" value="C:nucleus"/>
    <property type="evidence" value="ECO:0007669"/>
    <property type="project" value="UniProtKB-SubCell"/>
</dbReference>
<comment type="catalytic activity">
    <reaction evidence="10">
        <text>Couples ATP hydrolysis with the unwinding of duplex DNA by translocating in the 3'-5' direction.</text>
        <dbReference type="EC" id="5.6.2.4"/>
    </reaction>
</comment>
<evidence type="ECO:0000256" key="3">
    <source>
        <dbReference type="ARBA" id="ARBA00022741"/>
    </source>
</evidence>
<evidence type="ECO:0000259" key="16">
    <source>
        <dbReference type="PROSITE" id="PS51192"/>
    </source>
</evidence>
<dbReference type="CDD" id="cd22289">
    <property type="entry name" value="RecQL4_SLD2_NTD"/>
    <property type="match status" value="1"/>
</dbReference>
<evidence type="ECO:0000259" key="15">
    <source>
        <dbReference type="PROSITE" id="PS50158"/>
    </source>
</evidence>
<dbReference type="Pfam" id="PF00098">
    <property type="entry name" value="zf-CCHC"/>
    <property type="match status" value="1"/>
</dbReference>
<evidence type="ECO:0000256" key="5">
    <source>
        <dbReference type="ARBA" id="ARBA00022806"/>
    </source>
</evidence>
<evidence type="ECO:0000256" key="11">
    <source>
        <dbReference type="ARBA" id="ARBA00034808"/>
    </source>
</evidence>
<keyword evidence="7" id="KW-0238">DNA-binding</keyword>
<dbReference type="GO" id="GO:0005524">
    <property type="term" value="F:ATP binding"/>
    <property type="evidence" value="ECO:0007669"/>
    <property type="project" value="UniProtKB-KW"/>
</dbReference>
<evidence type="ECO:0000256" key="12">
    <source>
        <dbReference type="ARBA" id="ARBA00049360"/>
    </source>
</evidence>
<feature type="domain" description="Helicase C-terminal" evidence="17">
    <location>
        <begin position="895"/>
        <end position="1071"/>
    </location>
</feature>
<feature type="region of interest" description="Disordered" evidence="14">
    <location>
        <begin position="249"/>
        <end position="271"/>
    </location>
</feature>
<dbReference type="GO" id="GO:0006260">
    <property type="term" value="P:DNA replication"/>
    <property type="evidence" value="ECO:0007669"/>
    <property type="project" value="InterPro"/>
</dbReference>